<feature type="signal peptide" evidence="4">
    <location>
        <begin position="1"/>
        <end position="18"/>
    </location>
</feature>
<dbReference type="EMBL" id="JAIHNG010000160">
    <property type="protein sequence ID" value="KAI5950067.1"/>
    <property type="molecule type" value="Genomic_DNA"/>
</dbReference>
<dbReference type="PROSITE" id="PS51352">
    <property type="entry name" value="THIOREDOXIN_2"/>
    <property type="match status" value="2"/>
</dbReference>
<sequence length="377" mass="42613">MRNIFWLITLTLSSLVACYSPSNVIQANDKNFQQIVTTPGKFTFVDFYADWCRHCKKLSPVVDQLLNLFADYPQIQVVKINGDKDGKKMSKKYVTIGYPTLLMFDDSGQHVEFEGVRDVEAFSNFIQQLSGVRLDKSKQDEYEESNLHKQGNGQQQQQEEQDVIVSLTPQSFEQQLQNTQYAIVAIEGSWCSYCKEFAGVFDQIANTIYARNKNILFATFTVDEQGNGQEIIDKYGVKRLPALMLVKEGNLDNAIVYEGDLRRLDKVIDLINDFAGTLRDRTGELKEGAGVIRHISESIAKANVGEFEQVLSELDTLCGDTVGFYKSVVESLLTDANALNVEYNRIKLILDKDIDKLNGVTVDSLKQRLNVLNSLRL</sequence>
<dbReference type="Gene3D" id="3.40.30.10">
    <property type="entry name" value="Glutaredoxin"/>
    <property type="match status" value="2"/>
</dbReference>
<feature type="domain" description="Thioredoxin" evidence="5">
    <location>
        <begin position="136"/>
        <end position="276"/>
    </location>
</feature>
<evidence type="ECO:0000259" key="5">
    <source>
        <dbReference type="PROSITE" id="PS51352"/>
    </source>
</evidence>
<dbReference type="SUPFAM" id="SSF52833">
    <property type="entry name" value="Thioredoxin-like"/>
    <property type="match status" value="2"/>
</dbReference>
<feature type="chain" id="PRO_5042173728" evidence="4">
    <location>
        <begin position="19"/>
        <end position="377"/>
    </location>
</feature>
<comment type="similarity">
    <text evidence="1">Belongs to the protein disulfide isomerase family.</text>
</comment>
<dbReference type="GO" id="GO:0006457">
    <property type="term" value="P:protein folding"/>
    <property type="evidence" value="ECO:0007669"/>
    <property type="project" value="TreeGrafter"/>
</dbReference>
<dbReference type="InterPro" id="IPR051063">
    <property type="entry name" value="PDI"/>
</dbReference>
<accession>A0AAD5BBR5</accession>
<evidence type="ECO:0000256" key="3">
    <source>
        <dbReference type="SAM" id="MobiDB-lite"/>
    </source>
</evidence>
<proteinExistence type="inferred from homology"/>
<dbReference type="PANTHER" id="PTHR45672">
    <property type="entry name" value="PROTEIN DISULFIDE-ISOMERASE C17H9.14C-RELATED"/>
    <property type="match status" value="1"/>
</dbReference>
<dbReference type="RefSeq" id="XP_051607099.1">
    <property type="nucleotide sequence ID" value="XM_051753920.1"/>
</dbReference>
<comment type="caution">
    <text evidence="6">The sequence shown here is derived from an EMBL/GenBank/DDBJ whole genome shotgun (WGS) entry which is preliminary data.</text>
</comment>
<gene>
    <name evidence="6" type="ORF">KGF57_004412</name>
</gene>
<feature type="region of interest" description="Disordered" evidence="3">
    <location>
        <begin position="140"/>
        <end position="160"/>
    </location>
</feature>
<evidence type="ECO:0000313" key="7">
    <source>
        <dbReference type="Proteomes" id="UP001204833"/>
    </source>
</evidence>
<protein>
    <submittedName>
        <fullName evidence="6">TigA</fullName>
    </submittedName>
</protein>
<evidence type="ECO:0000256" key="1">
    <source>
        <dbReference type="ARBA" id="ARBA00006347"/>
    </source>
</evidence>
<dbReference type="CDD" id="cd02961">
    <property type="entry name" value="PDI_a_family"/>
    <property type="match status" value="1"/>
</dbReference>
<name>A0AAD5BBR5_9ASCO</name>
<reference evidence="6 7" key="1">
    <citation type="journal article" date="2022" name="DNA Res.">
        <title>Genome analysis of five recently described species of the CUG-Ser clade uncovers Candida theae as a new hybrid lineage with pathogenic potential in the Candida parapsilosis species complex.</title>
        <authorList>
            <person name="Mixao V."/>
            <person name="Del Olmo V."/>
            <person name="Hegedusova E."/>
            <person name="Saus E."/>
            <person name="Pryszcz L."/>
            <person name="Cillingova A."/>
            <person name="Nosek J."/>
            <person name="Gabaldon T."/>
        </authorList>
    </citation>
    <scope>NUCLEOTIDE SEQUENCE [LARGE SCALE GENOMIC DNA]</scope>
    <source>
        <strain evidence="6 7">CBS 12239</strain>
    </source>
</reference>
<evidence type="ECO:0000256" key="2">
    <source>
        <dbReference type="ARBA" id="ARBA00022729"/>
    </source>
</evidence>
<dbReference type="GeneID" id="76152456"/>
<feature type="domain" description="Thioredoxin" evidence="5">
    <location>
        <begin position="14"/>
        <end position="131"/>
    </location>
</feature>
<organism evidence="6 7">
    <name type="scientific">Candida theae</name>
    <dbReference type="NCBI Taxonomy" id="1198502"/>
    <lineage>
        <taxon>Eukaryota</taxon>
        <taxon>Fungi</taxon>
        <taxon>Dikarya</taxon>
        <taxon>Ascomycota</taxon>
        <taxon>Saccharomycotina</taxon>
        <taxon>Pichiomycetes</taxon>
        <taxon>Debaryomycetaceae</taxon>
        <taxon>Candida/Lodderomyces clade</taxon>
        <taxon>Candida</taxon>
    </lineage>
</organism>
<dbReference type="PANTHER" id="PTHR45672:SF3">
    <property type="entry name" value="THIOREDOXIN DOMAIN-CONTAINING PROTEIN 5"/>
    <property type="match status" value="1"/>
</dbReference>
<dbReference type="GO" id="GO:0005783">
    <property type="term" value="C:endoplasmic reticulum"/>
    <property type="evidence" value="ECO:0007669"/>
    <property type="project" value="TreeGrafter"/>
</dbReference>
<keyword evidence="2 4" id="KW-0732">Signal</keyword>
<dbReference type="InterPro" id="IPR036249">
    <property type="entry name" value="Thioredoxin-like_sf"/>
</dbReference>
<keyword evidence="7" id="KW-1185">Reference proteome</keyword>
<dbReference type="AlphaFoldDB" id="A0AAD5BBR5"/>
<evidence type="ECO:0000313" key="6">
    <source>
        <dbReference type="EMBL" id="KAI5950067.1"/>
    </source>
</evidence>
<dbReference type="InterPro" id="IPR013766">
    <property type="entry name" value="Thioredoxin_domain"/>
</dbReference>
<evidence type="ECO:0000256" key="4">
    <source>
        <dbReference type="SAM" id="SignalP"/>
    </source>
</evidence>
<dbReference type="GO" id="GO:0003756">
    <property type="term" value="F:protein disulfide isomerase activity"/>
    <property type="evidence" value="ECO:0007669"/>
    <property type="project" value="TreeGrafter"/>
</dbReference>
<dbReference type="PROSITE" id="PS51257">
    <property type="entry name" value="PROKAR_LIPOPROTEIN"/>
    <property type="match status" value="1"/>
</dbReference>
<dbReference type="Proteomes" id="UP001204833">
    <property type="component" value="Unassembled WGS sequence"/>
</dbReference>
<dbReference type="Pfam" id="PF00085">
    <property type="entry name" value="Thioredoxin"/>
    <property type="match status" value="2"/>
</dbReference>